<name>A0A182IMZ3_ANOAO</name>
<proteinExistence type="predicted"/>
<dbReference type="EnsemblMetazoa" id="AATE002176-RA">
    <property type="protein sequence ID" value="AATE002176-PA.1"/>
    <property type="gene ID" value="AATE002176"/>
</dbReference>
<accession>A0A182IMZ3</accession>
<sequence length="308" mass="32168">MPFLHHQIATVRYRSSWRNDEDARHFIRGWPVVATLVERGLMLGAEVREVPAPSTALLLALAPAAAPARTALWPRSFAGVFELAVSALPPNAPSVGSQSPLPCDWRGSGVDDAISALLLRRPVFALPALPTRAPPVGPQSQVALVQRRLMLGAELPKVPAPSPALLLALAPAAAPAPAALWPRPFARVSELAVSALSPNALTVGPQSQVALLQRRLMLGAEVREVPAPSPALLLALAPAAAPARTALWPRSFAGVFELAVSALPPSALTVGPQSQLALLQRRLILGAEVREVPAPSTALLLALAPAAL</sequence>
<organism evidence="1">
    <name type="scientific">Anopheles atroparvus</name>
    <name type="common">European mosquito</name>
    <dbReference type="NCBI Taxonomy" id="41427"/>
    <lineage>
        <taxon>Eukaryota</taxon>
        <taxon>Metazoa</taxon>
        <taxon>Ecdysozoa</taxon>
        <taxon>Arthropoda</taxon>
        <taxon>Hexapoda</taxon>
        <taxon>Insecta</taxon>
        <taxon>Pterygota</taxon>
        <taxon>Neoptera</taxon>
        <taxon>Endopterygota</taxon>
        <taxon>Diptera</taxon>
        <taxon>Nematocera</taxon>
        <taxon>Culicoidea</taxon>
        <taxon>Culicidae</taxon>
        <taxon>Anophelinae</taxon>
        <taxon>Anopheles</taxon>
    </lineage>
</organism>
<dbReference type="VEuPathDB" id="VectorBase:AATE002176"/>
<reference evidence="1" key="1">
    <citation type="submission" date="2022-08" db="UniProtKB">
        <authorList>
            <consortium name="EnsemblMetazoa"/>
        </authorList>
    </citation>
    <scope>IDENTIFICATION</scope>
    <source>
        <strain evidence="1">EBRO</strain>
    </source>
</reference>
<dbReference type="AlphaFoldDB" id="A0A182IMZ3"/>
<evidence type="ECO:0000313" key="1">
    <source>
        <dbReference type="EnsemblMetazoa" id="AATE002176-PA.1"/>
    </source>
</evidence>
<dbReference type="EMBL" id="AXCP01008912">
    <property type="status" value="NOT_ANNOTATED_CDS"/>
    <property type="molecule type" value="Genomic_DNA"/>
</dbReference>
<protein>
    <submittedName>
        <fullName evidence="1">Uncharacterized protein</fullName>
    </submittedName>
</protein>